<dbReference type="AlphaFoldDB" id="A0A562IBA7"/>
<evidence type="ECO:0008006" key="4">
    <source>
        <dbReference type="Google" id="ProtNLM"/>
    </source>
</evidence>
<feature type="compositionally biased region" description="Low complexity" evidence="1">
    <location>
        <begin position="64"/>
        <end position="74"/>
    </location>
</feature>
<organism evidence="2 3">
    <name type="scientific">Micromonospora olivasterospora</name>
    <dbReference type="NCBI Taxonomy" id="1880"/>
    <lineage>
        <taxon>Bacteria</taxon>
        <taxon>Bacillati</taxon>
        <taxon>Actinomycetota</taxon>
        <taxon>Actinomycetes</taxon>
        <taxon>Micromonosporales</taxon>
        <taxon>Micromonosporaceae</taxon>
        <taxon>Micromonospora</taxon>
    </lineage>
</organism>
<name>A0A562IBA7_MICOL</name>
<dbReference type="RefSeq" id="WP_211372581.1">
    <property type="nucleotide sequence ID" value="NZ_BAAATQ010000071.1"/>
</dbReference>
<protein>
    <recommendedName>
        <fullName evidence="4">Sigma-70-like protein</fullName>
    </recommendedName>
</protein>
<feature type="region of interest" description="Disordered" evidence="1">
    <location>
        <begin position="46"/>
        <end position="74"/>
    </location>
</feature>
<evidence type="ECO:0000256" key="1">
    <source>
        <dbReference type="SAM" id="MobiDB-lite"/>
    </source>
</evidence>
<sequence>MDDFQAAEVRRLRTVEQLSVREIRARTGLGRNRVQELKRYRVATGRLNTGDGYHGCPTVEVPRSRGSTGRSKGS</sequence>
<proteinExistence type="predicted"/>
<evidence type="ECO:0000313" key="2">
    <source>
        <dbReference type="EMBL" id="TWH68277.1"/>
    </source>
</evidence>
<dbReference type="EMBL" id="VLKE01000001">
    <property type="protein sequence ID" value="TWH68277.1"/>
    <property type="molecule type" value="Genomic_DNA"/>
</dbReference>
<comment type="caution">
    <text evidence="2">The sequence shown here is derived from an EMBL/GenBank/DDBJ whole genome shotgun (WGS) entry which is preliminary data.</text>
</comment>
<accession>A0A562IBA7</accession>
<dbReference type="Proteomes" id="UP000319825">
    <property type="component" value="Unassembled WGS sequence"/>
</dbReference>
<reference evidence="2 3" key="1">
    <citation type="submission" date="2019-07" db="EMBL/GenBank/DDBJ databases">
        <title>R&amp;d 2014.</title>
        <authorList>
            <person name="Klenk H.-P."/>
        </authorList>
    </citation>
    <scope>NUCLEOTIDE SEQUENCE [LARGE SCALE GENOMIC DNA]</scope>
    <source>
        <strain evidence="2 3">DSM 43868</strain>
    </source>
</reference>
<evidence type="ECO:0000313" key="3">
    <source>
        <dbReference type="Proteomes" id="UP000319825"/>
    </source>
</evidence>
<keyword evidence="3" id="KW-1185">Reference proteome</keyword>
<gene>
    <name evidence="2" type="ORF">JD77_03268</name>
</gene>